<dbReference type="InterPro" id="IPR003593">
    <property type="entry name" value="AAA+_ATPase"/>
</dbReference>
<evidence type="ECO:0000256" key="5">
    <source>
        <dbReference type="ARBA" id="ARBA00023134"/>
    </source>
</evidence>
<dbReference type="InterPro" id="IPR000897">
    <property type="entry name" value="SRP54_GTPase_dom"/>
</dbReference>
<evidence type="ECO:0000256" key="8">
    <source>
        <dbReference type="ARBA" id="ARBA00034832"/>
    </source>
</evidence>
<dbReference type="NCBIfam" id="TIGR00959">
    <property type="entry name" value="ffh"/>
    <property type="match status" value="1"/>
</dbReference>
<dbReference type="OrthoDB" id="1727884at2759"/>
<dbReference type="InterPro" id="IPR029058">
    <property type="entry name" value="AB_hydrolase_fold"/>
</dbReference>
<evidence type="ECO:0000256" key="10">
    <source>
        <dbReference type="ARBA" id="ARBA00035672"/>
    </source>
</evidence>
<dbReference type="Gene3D" id="1.20.120.140">
    <property type="entry name" value="Signal recognition particle SRP54, nucleotide-binding domain"/>
    <property type="match status" value="1"/>
</dbReference>
<dbReference type="PROSITE" id="PS00300">
    <property type="entry name" value="SRP54"/>
    <property type="match status" value="1"/>
</dbReference>
<comment type="catalytic activity">
    <reaction evidence="11">
        <text>GTP + H2O = GDP + phosphate + H(+)</text>
        <dbReference type="Rhea" id="RHEA:19669"/>
        <dbReference type="ChEBI" id="CHEBI:15377"/>
        <dbReference type="ChEBI" id="CHEBI:15378"/>
        <dbReference type="ChEBI" id="CHEBI:37565"/>
        <dbReference type="ChEBI" id="CHEBI:43474"/>
        <dbReference type="ChEBI" id="CHEBI:58189"/>
        <dbReference type="EC" id="3.6.5.4"/>
    </reaction>
    <physiologicalReaction direction="left-to-right" evidence="11">
        <dbReference type="Rhea" id="RHEA:19670"/>
    </physiologicalReaction>
</comment>
<organism evidence="14">
    <name type="scientific">Oppiella nova</name>
    <dbReference type="NCBI Taxonomy" id="334625"/>
    <lineage>
        <taxon>Eukaryota</taxon>
        <taxon>Metazoa</taxon>
        <taxon>Ecdysozoa</taxon>
        <taxon>Arthropoda</taxon>
        <taxon>Chelicerata</taxon>
        <taxon>Arachnida</taxon>
        <taxon>Acari</taxon>
        <taxon>Acariformes</taxon>
        <taxon>Sarcoptiformes</taxon>
        <taxon>Oribatida</taxon>
        <taxon>Brachypylina</taxon>
        <taxon>Oppioidea</taxon>
        <taxon>Oppiidae</taxon>
        <taxon>Oppiella</taxon>
    </lineage>
</organism>
<evidence type="ECO:0000313" key="15">
    <source>
        <dbReference type="Proteomes" id="UP000728032"/>
    </source>
</evidence>
<dbReference type="GO" id="GO:0005525">
    <property type="term" value="F:GTP binding"/>
    <property type="evidence" value="ECO:0007669"/>
    <property type="project" value="UniProtKB-KW"/>
</dbReference>
<evidence type="ECO:0000256" key="11">
    <source>
        <dbReference type="ARBA" id="ARBA00048157"/>
    </source>
</evidence>
<protein>
    <recommendedName>
        <fullName evidence="8">Signal recognition particle subunit SRP54</fullName>
        <ecNumber evidence="10">3.6.5.4</ecNumber>
    </recommendedName>
    <alternativeName>
        <fullName evidence="9">Signal recognition particle 54 kDa protein</fullName>
    </alternativeName>
</protein>
<feature type="coiled-coil region" evidence="12">
    <location>
        <begin position="297"/>
        <end position="324"/>
    </location>
</feature>
<evidence type="ECO:0000259" key="13">
    <source>
        <dbReference type="PROSITE" id="PS00300"/>
    </source>
</evidence>
<keyword evidence="4" id="KW-0694">RNA-binding</keyword>
<comment type="similarity">
    <text evidence="1">Belongs to the GTP-binding SRP family. SRP54 subfamily.</text>
</comment>
<dbReference type="SUPFAM" id="SSF52540">
    <property type="entry name" value="P-loop containing nucleoside triphosphate hydrolases"/>
    <property type="match status" value="1"/>
</dbReference>
<reference evidence="14" key="1">
    <citation type="submission" date="2020-11" db="EMBL/GenBank/DDBJ databases">
        <authorList>
            <person name="Tran Van P."/>
        </authorList>
    </citation>
    <scope>NUCLEOTIDE SEQUENCE</scope>
</reference>
<proteinExistence type="inferred from homology"/>
<dbReference type="InterPro" id="IPR022941">
    <property type="entry name" value="SRP54"/>
</dbReference>
<dbReference type="SMART" id="SM00962">
    <property type="entry name" value="SRP54"/>
    <property type="match status" value="1"/>
</dbReference>
<evidence type="ECO:0000256" key="7">
    <source>
        <dbReference type="ARBA" id="ARBA00023274"/>
    </source>
</evidence>
<keyword evidence="7" id="KW-0687">Ribonucleoprotein</keyword>
<evidence type="ECO:0000256" key="9">
    <source>
        <dbReference type="ARBA" id="ARBA00034907"/>
    </source>
</evidence>
<dbReference type="InterPro" id="IPR027417">
    <property type="entry name" value="P-loop_NTPase"/>
</dbReference>
<gene>
    <name evidence="14" type="ORF">ONB1V03_LOCUS333</name>
</gene>
<dbReference type="SMART" id="SM00963">
    <property type="entry name" value="SRP54_N"/>
    <property type="match status" value="1"/>
</dbReference>
<dbReference type="SUPFAM" id="SSF47446">
    <property type="entry name" value="Signal peptide-binding domain"/>
    <property type="match status" value="1"/>
</dbReference>
<dbReference type="Pfam" id="PF02881">
    <property type="entry name" value="SRP54_N"/>
    <property type="match status" value="1"/>
</dbReference>
<evidence type="ECO:0000313" key="14">
    <source>
        <dbReference type="EMBL" id="CAD7636655.1"/>
    </source>
</evidence>
<dbReference type="Pfam" id="PF06821">
    <property type="entry name" value="Ser_hydrolase"/>
    <property type="match status" value="1"/>
</dbReference>
<dbReference type="AlphaFoldDB" id="A0A7R9L9P1"/>
<evidence type="ECO:0000256" key="2">
    <source>
        <dbReference type="ARBA" id="ARBA00022741"/>
    </source>
</evidence>
<dbReference type="EMBL" id="CAJPVJ010000015">
    <property type="protein sequence ID" value="CAG2158127.1"/>
    <property type="molecule type" value="Genomic_DNA"/>
</dbReference>
<dbReference type="InterPro" id="IPR013822">
    <property type="entry name" value="Signal_recog_particl_SRP54_hlx"/>
</dbReference>
<dbReference type="GO" id="GO:0005786">
    <property type="term" value="C:signal recognition particle, endoplasmic reticulum targeting"/>
    <property type="evidence" value="ECO:0007669"/>
    <property type="project" value="UniProtKB-KW"/>
</dbReference>
<dbReference type="InterPro" id="IPR004780">
    <property type="entry name" value="SRP"/>
</dbReference>
<dbReference type="EC" id="3.6.5.4" evidence="10"/>
<dbReference type="Gene3D" id="3.40.50.300">
    <property type="entry name" value="P-loop containing nucleotide triphosphate hydrolases"/>
    <property type="match status" value="1"/>
</dbReference>
<accession>A0A7R9L9P1</accession>
<feature type="domain" description="SRP54-type proteins GTP-binding" evidence="13">
    <location>
        <begin position="269"/>
        <end position="282"/>
    </location>
</feature>
<dbReference type="InterPro" id="IPR042101">
    <property type="entry name" value="SRP54_N_sf"/>
</dbReference>
<evidence type="ECO:0000256" key="12">
    <source>
        <dbReference type="SAM" id="Coils"/>
    </source>
</evidence>
<dbReference type="FunFam" id="3.40.50.300:FF:000022">
    <property type="entry name" value="Signal recognition particle 54 kDa subunit"/>
    <property type="match status" value="1"/>
</dbReference>
<keyword evidence="5" id="KW-0342">GTP-binding</keyword>
<dbReference type="Gene3D" id="1.10.260.30">
    <property type="entry name" value="Signal recognition particle, SRP54 subunit, M-domain"/>
    <property type="match status" value="1"/>
</dbReference>
<dbReference type="Proteomes" id="UP000728032">
    <property type="component" value="Unassembled WGS sequence"/>
</dbReference>
<name>A0A7R9L9P1_9ACAR</name>
<dbReference type="GO" id="GO:0008312">
    <property type="term" value="F:7S RNA binding"/>
    <property type="evidence" value="ECO:0007669"/>
    <property type="project" value="InterPro"/>
</dbReference>
<keyword evidence="3" id="KW-0378">Hydrolase</keyword>
<keyword evidence="2" id="KW-0547">Nucleotide-binding</keyword>
<dbReference type="InterPro" id="IPR004125">
    <property type="entry name" value="Signal_recog_particle_SRP54_M"/>
</dbReference>
<dbReference type="PANTHER" id="PTHR11564:SF5">
    <property type="entry name" value="SIGNAL RECOGNITION PARTICLE SUBUNIT SRP54"/>
    <property type="match status" value="1"/>
</dbReference>
<dbReference type="GO" id="GO:0006614">
    <property type="term" value="P:SRP-dependent cotranslational protein targeting to membrane"/>
    <property type="evidence" value="ECO:0007669"/>
    <property type="project" value="InterPro"/>
</dbReference>
<dbReference type="InterPro" id="IPR010662">
    <property type="entry name" value="RBBP9/YdeN"/>
</dbReference>
<dbReference type="Pfam" id="PF02978">
    <property type="entry name" value="SRP_SPB"/>
    <property type="match status" value="1"/>
</dbReference>
<dbReference type="Pfam" id="PF00448">
    <property type="entry name" value="SRP54"/>
    <property type="match status" value="1"/>
</dbReference>
<dbReference type="HAMAP" id="MF_00306">
    <property type="entry name" value="SRP54"/>
    <property type="match status" value="1"/>
</dbReference>
<dbReference type="EMBL" id="OC914840">
    <property type="protein sequence ID" value="CAD7636655.1"/>
    <property type="molecule type" value="Genomic_DNA"/>
</dbReference>
<dbReference type="GO" id="GO:0003924">
    <property type="term" value="F:GTPase activity"/>
    <property type="evidence" value="ECO:0007669"/>
    <property type="project" value="InterPro"/>
</dbReference>
<evidence type="ECO:0000256" key="6">
    <source>
        <dbReference type="ARBA" id="ARBA00023135"/>
    </source>
</evidence>
<dbReference type="InterPro" id="IPR036891">
    <property type="entry name" value="Signal_recog_part_SRP54_M_sf"/>
</dbReference>
<evidence type="ECO:0000256" key="4">
    <source>
        <dbReference type="ARBA" id="ARBA00022884"/>
    </source>
</evidence>
<dbReference type="PANTHER" id="PTHR11564">
    <property type="entry name" value="SIGNAL RECOGNITION PARTICLE 54K PROTEIN SRP54"/>
    <property type="match status" value="1"/>
</dbReference>
<keyword evidence="6" id="KW-0733">Signal recognition particle</keyword>
<keyword evidence="15" id="KW-1185">Reference proteome</keyword>
<dbReference type="SUPFAM" id="SSF53474">
    <property type="entry name" value="alpha/beta-Hydrolases"/>
    <property type="match status" value="1"/>
</dbReference>
<evidence type="ECO:0000256" key="1">
    <source>
        <dbReference type="ARBA" id="ARBA00005450"/>
    </source>
</evidence>
<keyword evidence="12" id="KW-0175">Coiled coil</keyword>
<dbReference type="CDD" id="cd18539">
    <property type="entry name" value="SRP_G"/>
    <property type="match status" value="1"/>
</dbReference>
<dbReference type="SMART" id="SM00382">
    <property type="entry name" value="AAA"/>
    <property type="match status" value="1"/>
</dbReference>
<sequence>MFDTLTERLTQSLRNVTGSGQLTEDNIKDTLREVRMALLEADVALPVTREFIAKVKEEALGQEVMTQLSPGQAFVKIVYDELTKMMGEANESLDLAAKPPVVILLAGLQGAGKTTTAAKLGRFLKERQKKKVAMVSADVYRPAAIKQLQTVAAEVGVDFIESDASEDPIKIAQRAIGQAKINFNDVLIVDTAGRLHVDDDMMDEIKALHAAIGPTETLFVVDAMTGQDAANTAKAFNDALPLTGVILTKTDGDARGGAALSVRAITGKPIKFLGMGEKLDALEPFHPERVAQRILGMGDVLSLVEEVERKIDKEKAEKMAKKLQKGGSFNFEDMLMQFEQMNKMGGMMGFLDKLPGMSNSGIQDAIAQANPEKQVKKMEAIIQSMTIKERRNPDLMNPSRKKRIAAGCGMDVVEVNKLIKQHAQMAKMMKKFANPSGMAKMMRSLGGMQKQFGGGGVFIVHGYKGSPEHHWYPWLKQQVLSTWHTCEVIDLEHPEQPQYELWKHNITQQIKSLNDDTIIVAHGLGGALFLVAGFSKNLAVLPELNLFLQHARVDDALLRMNILNRFIFFSNNDPFVPAPVQGILWQQRAIPA</sequence>
<dbReference type="Gene3D" id="3.40.50.1820">
    <property type="entry name" value="alpha/beta hydrolase"/>
    <property type="match status" value="1"/>
</dbReference>
<evidence type="ECO:0000256" key="3">
    <source>
        <dbReference type="ARBA" id="ARBA00022801"/>
    </source>
</evidence>